<evidence type="ECO:0000313" key="2">
    <source>
        <dbReference type="EMBL" id="MFM0718328.1"/>
    </source>
</evidence>
<dbReference type="Proteomes" id="UP001629392">
    <property type="component" value="Unassembled WGS sequence"/>
</dbReference>
<name>A0ABW9EH12_9BURK</name>
<feature type="signal peptide" evidence="1">
    <location>
        <begin position="1"/>
        <end position="20"/>
    </location>
</feature>
<dbReference type="RefSeq" id="WP_408154226.1">
    <property type="nucleotide sequence ID" value="NZ_JAQQCL010000013.1"/>
</dbReference>
<accession>A0ABW9EH12</accession>
<dbReference type="EMBL" id="JAQQCL010000013">
    <property type="protein sequence ID" value="MFM0718328.1"/>
    <property type="molecule type" value="Genomic_DNA"/>
</dbReference>
<protein>
    <submittedName>
        <fullName evidence="2">SRPBCC family protein</fullName>
    </submittedName>
</protein>
<feature type="chain" id="PRO_5046049324" evidence="1">
    <location>
        <begin position="21"/>
        <end position="181"/>
    </location>
</feature>
<dbReference type="SUPFAM" id="SSF55961">
    <property type="entry name" value="Bet v1-like"/>
    <property type="match status" value="1"/>
</dbReference>
<dbReference type="Pfam" id="PF10604">
    <property type="entry name" value="Polyketide_cyc2"/>
    <property type="match status" value="1"/>
</dbReference>
<keyword evidence="3" id="KW-1185">Reference proteome</keyword>
<dbReference type="InterPro" id="IPR019587">
    <property type="entry name" value="Polyketide_cyclase/dehydratase"/>
</dbReference>
<dbReference type="Gene3D" id="3.30.530.20">
    <property type="match status" value="1"/>
</dbReference>
<reference evidence="2 3" key="1">
    <citation type="journal article" date="2024" name="Chem. Sci.">
        <title>Discovery of megapolipeptins by genome mining of a Burkholderiales bacteria collection.</title>
        <authorList>
            <person name="Paulo B.S."/>
            <person name="Recchia M.J.J."/>
            <person name="Lee S."/>
            <person name="Fergusson C.H."/>
            <person name="Romanowski S.B."/>
            <person name="Hernandez A."/>
            <person name="Krull N."/>
            <person name="Liu D.Y."/>
            <person name="Cavanagh H."/>
            <person name="Bos A."/>
            <person name="Gray C.A."/>
            <person name="Murphy B.T."/>
            <person name="Linington R.G."/>
            <person name="Eustaquio A.S."/>
        </authorList>
    </citation>
    <scope>NUCLEOTIDE SEQUENCE [LARGE SCALE GENOMIC DNA]</scope>
    <source>
        <strain evidence="2 3">RL17-350-BIC-E</strain>
    </source>
</reference>
<comment type="caution">
    <text evidence="2">The sequence shown here is derived from an EMBL/GenBank/DDBJ whole genome shotgun (WGS) entry which is preliminary data.</text>
</comment>
<evidence type="ECO:0000313" key="3">
    <source>
        <dbReference type="Proteomes" id="UP001629392"/>
    </source>
</evidence>
<evidence type="ECO:0000256" key="1">
    <source>
        <dbReference type="SAM" id="SignalP"/>
    </source>
</evidence>
<gene>
    <name evidence="2" type="ORF">PQQ73_18535</name>
</gene>
<dbReference type="CDD" id="cd07818">
    <property type="entry name" value="SRPBCC_1"/>
    <property type="match status" value="1"/>
</dbReference>
<proteinExistence type="predicted"/>
<sequence length="181" mass="19919">MLKNSALVVLVAVALLLAYAATRPDSFRIERSVRIQAPPERIYALIDDLHRFNLWNPFLRKDPTAQGTYSGRPDGKGARYAWQGEKLGEGQMEIVDTTAASSVTMKLDIITPFEAHNMAEFTLKPQGDATEVTWAMHGPAPYLSKLAQVFVSMDRMVGKDFEDGLSHLKTLAEAGRGEPAG</sequence>
<dbReference type="InterPro" id="IPR023393">
    <property type="entry name" value="START-like_dom_sf"/>
</dbReference>
<keyword evidence="1" id="KW-0732">Signal</keyword>
<organism evidence="2 3">
    <name type="scientific">Paraburkholderia strydomiana</name>
    <dbReference type="NCBI Taxonomy" id="1245417"/>
    <lineage>
        <taxon>Bacteria</taxon>
        <taxon>Pseudomonadati</taxon>
        <taxon>Pseudomonadota</taxon>
        <taxon>Betaproteobacteria</taxon>
        <taxon>Burkholderiales</taxon>
        <taxon>Burkholderiaceae</taxon>
        <taxon>Paraburkholderia</taxon>
    </lineage>
</organism>